<organism evidence="3 4">
    <name type="scientific">Roseiflexus castenholzii (strain DSM 13941 / HLO8)</name>
    <dbReference type="NCBI Taxonomy" id="383372"/>
    <lineage>
        <taxon>Bacteria</taxon>
        <taxon>Bacillati</taxon>
        <taxon>Chloroflexota</taxon>
        <taxon>Chloroflexia</taxon>
        <taxon>Chloroflexales</taxon>
        <taxon>Roseiflexineae</taxon>
        <taxon>Roseiflexaceae</taxon>
        <taxon>Roseiflexus</taxon>
    </lineage>
</organism>
<dbReference type="SUPFAM" id="SSF49879">
    <property type="entry name" value="SMAD/FHA domain"/>
    <property type="match status" value="1"/>
</dbReference>
<accession>A7NM65</accession>
<dbReference type="InterPro" id="IPR008984">
    <property type="entry name" value="SMAD_FHA_dom_sf"/>
</dbReference>
<dbReference type="AlphaFoldDB" id="A7NM65"/>
<dbReference type="OrthoDB" id="9815925at2"/>
<dbReference type="SMART" id="SM00240">
    <property type="entry name" value="FHA"/>
    <property type="match status" value="1"/>
</dbReference>
<dbReference type="InterPro" id="IPR000253">
    <property type="entry name" value="FHA_dom"/>
</dbReference>
<feature type="domain" description="FHA" evidence="2">
    <location>
        <begin position="154"/>
        <end position="213"/>
    </location>
</feature>
<evidence type="ECO:0000313" key="3">
    <source>
        <dbReference type="EMBL" id="ABU58620.1"/>
    </source>
</evidence>
<dbReference type="eggNOG" id="COG1716">
    <property type="taxonomic scope" value="Bacteria"/>
</dbReference>
<proteinExistence type="predicted"/>
<dbReference type="Gene3D" id="2.60.200.20">
    <property type="match status" value="1"/>
</dbReference>
<feature type="coiled-coil region" evidence="1">
    <location>
        <begin position="4"/>
        <end position="122"/>
    </location>
</feature>
<dbReference type="Proteomes" id="UP000000263">
    <property type="component" value="Chromosome"/>
</dbReference>
<evidence type="ECO:0000256" key="1">
    <source>
        <dbReference type="SAM" id="Coils"/>
    </source>
</evidence>
<dbReference type="EMBL" id="CP000804">
    <property type="protein sequence ID" value="ABU58620.1"/>
    <property type="molecule type" value="Genomic_DNA"/>
</dbReference>
<dbReference type="STRING" id="383372.Rcas_2541"/>
<reference evidence="3 4" key="1">
    <citation type="submission" date="2007-08" db="EMBL/GenBank/DDBJ databases">
        <title>Complete sequence of Roseiflexus castenholzii DSM 13941.</title>
        <authorList>
            <consortium name="US DOE Joint Genome Institute"/>
            <person name="Copeland A."/>
            <person name="Lucas S."/>
            <person name="Lapidus A."/>
            <person name="Barry K."/>
            <person name="Glavina del Rio T."/>
            <person name="Dalin E."/>
            <person name="Tice H."/>
            <person name="Pitluck S."/>
            <person name="Thompson L.S."/>
            <person name="Brettin T."/>
            <person name="Bruce D."/>
            <person name="Detter J.C."/>
            <person name="Han C."/>
            <person name="Tapia R."/>
            <person name="Schmutz J."/>
            <person name="Larimer F."/>
            <person name="Land M."/>
            <person name="Hauser L."/>
            <person name="Kyrpides N."/>
            <person name="Mikhailova N."/>
            <person name="Bryant D.A."/>
            <person name="Hanada S."/>
            <person name="Tsukatani Y."/>
            <person name="Richardson P."/>
        </authorList>
    </citation>
    <scope>NUCLEOTIDE SEQUENCE [LARGE SCALE GENOMIC DNA]</scope>
    <source>
        <strain evidence="4">DSM 13941 / HLO8</strain>
    </source>
</reference>
<dbReference type="CDD" id="cd00060">
    <property type="entry name" value="FHA"/>
    <property type="match status" value="1"/>
</dbReference>
<dbReference type="HOGENOM" id="CLU_1123838_0_0_0"/>
<evidence type="ECO:0000313" key="4">
    <source>
        <dbReference type="Proteomes" id="UP000000263"/>
    </source>
</evidence>
<gene>
    <name evidence="3" type="ordered locus">Rcas_2541</name>
</gene>
<keyword evidence="1" id="KW-0175">Coiled coil</keyword>
<dbReference type="RefSeq" id="WP_012121044.1">
    <property type="nucleotide sequence ID" value="NC_009767.1"/>
</dbReference>
<sequence>MTTRPALAQEIADAQRTISALTEEITATRSYISANEQALQSQPQSLRAITEEGLAKARANLARKEAELQIAQHTLANAQRTLAKVEEIERKQGEIRKLEQDLATINALLERARSELSRLESELLAMTGPVVVPAFALVMNDGRSIALPTDRSEMLIGCQDAADNIFPDVDLSPFDARANGVSRRHAILRYAGGQWTLTDLGSANGTFVNDTMLMPHTPTVLPEGSVVRLGAFVVTLRSMSPSKTVRL</sequence>
<name>A7NM65_ROSCS</name>
<protein>
    <submittedName>
        <fullName evidence="3">FHA domain containing protein</fullName>
    </submittedName>
</protein>
<dbReference type="PANTHER" id="PTHR23308">
    <property type="entry name" value="NUCLEAR INHIBITOR OF PROTEIN PHOSPHATASE-1"/>
    <property type="match status" value="1"/>
</dbReference>
<dbReference type="KEGG" id="rca:Rcas_2541"/>
<evidence type="ECO:0000259" key="2">
    <source>
        <dbReference type="PROSITE" id="PS50006"/>
    </source>
</evidence>
<dbReference type="PROSITE" id="PS50006">
    <property type="entry name" value="FHA_DOMAIN"/>
    <property type="match status" value="1"/>
</dbReference>
<dbReference type="InterPro" id="IPR050923">
    <property type="entry name" value="Cell_Proc_Reg/RNA_Proc"/>
</dbReference>
<dbReference type="Pfam" id="PF00498">
    <property type="entry name" value="FHA"/>
    <property type="match status" value="1"/>
</dbReference>
<keyword evidence="4" id="KW-1185">Reference proteome</keyword>